<dbReference type="InterPro" id="IPR006195">
    <property type="entry name" value="aa-tRNA-synth_II"/>
</dbReference>
<dbReference type="GO" id="GO:0006426">
    <property type="term" value="P:glycyl-tRNA aminoacylation"/>
    <property type="evidence" value="ECO:0007669"/>
    <property type="project" value="InterPro"/>
</dbReference>
<dbReference type="NCBIfam" id="TIGR00389">
    <property type="entry name" value="glyS_dimeric"/>
    <property type="match status" value="1"/>
</dbReference>
<evidence type="ECO:0000256" key="3">
    <source>
        <dbReference type="ARBA" id="ARBA00022741"/>
    </source>
</evidence>
<evidence type="ECO:0000313" key="8">
    <source>
        <dbReference type="EMBL" id="EEZ93158.1"/>
    </source>
</evidence>
<dbReference type="InterPro" id="IPR036621">
    <property type="entry name" value="Anticodon-bd_dom_sf"/>
</dbReference>
<dbReference type="SUPFAM" id="SSF52954">
    <property type="entry name" value="Class II aaRS ABD-related"/>
    <property type="match status" value="1"/>
</dbReference>
<evidence type="ECO:0000256" key="2">
    <source>
        <dbReference type="ARBA" id="ARBA00022598"/>
    </source>
</evidence>
<evidence type="ECO:0000256" key="1">
    <source>
        <dbReference type="ARBA" id="ARBA00012829"/>
    </source>
</evidence>
<dbReference type="Proteomes" id="UP000009375">
    <property type="component" value="Unassembled WGS sequence"/>
</dbReference>
<evidence type="ECO:0000256" key="6">
    <source>
        <dbReference type="ARBA" id="ARBA00030057"/>
    </source>
</evidence>
<dbReference type="InterPro" id="IPR002314">
    <property type="entry name" value="aa-tRNA-synt_IIb"/>
</dbReference>
<gene>
    <name evidence="8" type="ORF">BJBARM4_0250</name>
</gene>
<dbReference type="InterPro" id="IPR002315">
    <property type="entry name" value="tRNA-synt_gly"/>
</dbReference>
<dbReference type="Gene3D" id="3.40.50.800">
    <property type="entry name" value="Anticodon-binding domain"/>
    <property type="match status" value="1"/>
</dbReference>
<dbReference type="GO" id="GO:0005524">
    <property type="term" value="F:ATP binding"/>
    <property type="evidence" value="ECO:0007669"/>
    <property type="project" value="UniProtKB-KW"/>
</dbReference>
<evidence type="ECO:0000256" key="4">
    <source>
        <dbReference type="ARBA" id="ARBA00022840"/>
    </source>
</evidence>
<dbReference type="Pfam" id="PF03129">
    <property type="entry name" value="HGTP_anticodon"/>
    <property type="match status" value="1"/>
</dbReference>
<dbReference type="GO" id="GO:0004820">
    <property type="term" value="F:glycine-tRNA ligase activity"/>
    <property type="evidence" value="ECO:0007669"/>
    <property type="project" value="UniProtKB-EC"/>
</dbReference>
<dbReference type="PANTHER" id="PTHR10745">
    <property type="entry name" value="GLYCYL-TRNA SYNTHETASE/DNA POLYMERASE SUBUNIT GAMMA-2"/>
    <property type="match status" value="1"/>
</dbReference>
<keyword evidence="4" id="KW-0067">ATP-binding</keyword>
<sequence>MDNKDDRDEELLRIALSRGIFFHSSEIFSDNISGFWDYGPIGVRILNNLLEQWRQTVYSMNGLEISGSVVLPKIVLQASGHEENFFDMEIKCKNCGAVYRVDKLLEEKDSSKNFEGLTDEQYFDYIKQYNIKCSKCGGELGEIKKFGTMFSLKVGEDVQAYLRPEACQSIFLDFKRIFEVYGKKFPMVIAQVGKAFRNEISPRNTLLRQREFYQNDIEIFFTEDNFNLDNDYEIKIYDKEDKSIDKISIKDALSKGIIKSNVTAYGISKIQEFLLRVGFKDEEIRYRKLYEDKAFYSKESFDIEIKKQDSWVELVACNNRGEHDLLSYEKYGAKGLRIEGNIPQIFEISMGTDRLFYLLLFSSFRKDDQRSWFSMNSAVSPYKAAIFPLVSKDNLDVKAKAMFESSMHKNNILYSETGSIGKRYRRAEEVGIKIAFTVDYDTVEDGTITVRESDSMKQFRISSNNLDRFIFDSSSVSFDELRKRYESH</sequence>
<keyword evidence="2 8" id="KW-0436">Ligase</keyword>
<protein>
    <recommendedName>
        <fullName evidence="1">glycine--tRNA ligase</fullName>
        <ecNumber evidence="1">6.1.1.14</ecNumber>
    </recommendedName>
    <alternativeName>
        <fullName evidence="6">Diadenosine tetraphosphate synthetase</fullName>
    </alternativeName>
</protein>
<dbReference type="InterPro" id="IPR004154">
    <property type="entry name" value="Anticodon-bd"/>
</dbReference>
<evidence type="ECO:0000259" key="7">
    <source>
        <dbReference type="PROSITE" id="PS50862"/>
    </source>
</evidence>
<dbReference type="InterPro" id="IPR027031">
    <property type="entry name" value="Gly-tRNA_synthase/POLG2"/>
</dbReference>
<dbReference type="EMBL" id="GG730041">
    <property type="protein sequence ID" value="EEZ93158.1"/>
    <property type="molecule type" value="Genomic_DNA"/>
</dbReference>
<dbReference type="EC" id="6.1.1.14" evidence="1"/>
<evidence type="ECO:0000256" key="5">
    <source>
        <dbReference type="ARBA" id="ARBA00023146"/>
    </source>
</evidence>
<dbReference type="AlphaFoldDB" id="D2EEU7"/>
<name>D2EEU7_PARA4</name>
<organism evidence="8 9">
    <name type="scientific">Candidatus Parvarchaeum acidiphilum ARMAN-4</name>
    <dbReference type="NCBI Taxonomy" id="662760"/>
    <lineage>
        <taxon>Archaea</taxon>
        <taxon>Candidatus Parvarchaeota</taxon>
        <taxon>Candidatus Parvarchaeum</taxon>
    </lineage>
</organism>
<reference evidence="8 9" key="1">
    <citation type="journal article" date="2010" name="Proc. Natl. Acad. Sci. U.S.A.">
        <title>Enigmatic, ultrasmall, uncultivated Archaea.</title>
        <authorList>
            <person name="Baker B.J."/>
            <person name="Comolli L.R."/>
            <person name="Dick G.J."/>
            <person name="Hauser L.J."/>
            <person name="Hyatt D."/>
            <person name="Dill B.D."/>
            <person name="Land M.L."/>
            <person name="Verberkmoes N.C."/>
            <person name="Hettich R.L."/>
            <person name="Banfield J.F."/>
        </authorList>
    </citation>
    <scope>NUCLEOTIDE SEQUENCE [LARGE SCALE GENOMIC DNA]</scope>
</reference>
<evidence type="ECO:0000313" key="9">
    <source>
        <dbReference type="Proteomes" id="UP000009375"/>
    </source>
</evidence>
<dbReference type="InterPro" id="IPR045864">
    <property type="entry name" value="aa-tRNA-synth_II/BPL/LPL"/>
</dbReference>
<dbReference type="PRINTS" id="PR01043">
    <property type="entry name" value="TRNASYNTHGLY"/>
</dbReference>
<dbReference type="SUPFAM" id="SSF55681">
    <property type="entry name" value="Class II aaRS and biotin synthetases"/>
    <property type="match status" value="1"/>
</dbReference>
<proteinExistence type="predicted"/>
<accession>D2EEU7</accession>
<dbReference type="Gene3D" id="3.30.40.230">
    <property type="match status" value="1"/>
</dbReference>
<keyword evidence="3" id="KW-0547">Nucleotide-binding</keyword>
<dbReference type="Pfam" id="PF00587">
    <property type="entry name" value="tRNA-synt_2b"/>
    <property type="match status" value="1"/>
</dbReference>
<dbReference type="Gene3D" id="3.30.930.10">
    <property type="entry name" value="Bira Bifunctional Protein, Domain 2"/>
    <property type="match status" value="1"/>
</dbReference>
<feature type="domain" description="Aminoacyl-transfer RNA synthetases class-II family profile" evidence="7">
    <location>
        <begin position="8"/>
        <end position="388"/>
    </location>
</feature>
<dbReference type="PANTHER" id="PTHR10745:SF0">
    <property type="entry name" value="GLYCINE--TRNA LIGASE"/>
    <property type="match status" value="1"/>
</dbReference>
<dbReference type="PROSITE" id="PS50862">
    <property type="entry name" value="AA_TRNA_LIGASE_II"/>
    <property type="match status" value="1"/>
</dbReference>
<dbReference type="NCBIfam" id="NF003211">
    <property type="entry name" value="PRK04173.1"/>
    <property type="match status" value="1"/>
</dbReference>
<dbReference type="GO" id="GO:0005737">
    <property type="term" value="C:cytoplasm"/>
    <property type="evidence" value="ECO:0007669"/>
    <property type="project" value="InterPro"/>
</dbReference>
<keyword evidence="5" id="KW-0030">Aminoacyl-tRNA synthetase</keyword>